<dbReference type="Proteomes" id="UP000824162">
    <property type="component" value="Unassembled WGS sequence"/>
</dbReference>
<keyword evidence="6 16" id="KW-0235">DNA replication</keyword>
<dbReference type="CDD" id="cd09898">
    <property type="entry name" value="H3TH_53EXO"/>
    <property type="match status" value="1"/>
</dbReference>
<dbReference type="Pfam" id="PF02739">
    <property type="entry name" value="5_3_exonuc_N"/>
    <property type="match status" value="1"/>
</dbReference>
<dbReference type="FunFam" id="1.10.150.20:FF:000002">
    <property type="entry name" value="DNA polymerase I"/>
    <property type="match status" value="1"/>
</dbReference>
<dbReference type="SMART" id="SM00279">
    <property type="entry name" value="HhH2"/>
    <property type="match status" value="1"/>
</dbReference>
<dbReference type="SUPFAM" id="SSF53098">
    <property type="entry name" value="Ribonuclease H-like"/>
    <property type="match status" value="1"/>
</dbReference>
<comment type="caution">
    <text evidence="19">The sequence shown here is derived from an EMBL/GenBank/DDBJ whole genome shotgun (WGS) entry which is preliminary data.</text>
</comment>
<keyword evidence="8 16" id="KW-0227">DNA damage</keyword>
<comment type="catalytic activity">
    <reaction evidence="14 16">
        <text>DNA(n) + a 2'-deoxyribonucleoside 5'-triphosphate = DNA(n+1) + diphosphate</text>
        <dbReference type="Rhea" id="RHEA:22508"/>
        <dbReference type="Rhea" id="RHEA-COMP:17339"/>
        <dbReference type="Rhea" id="RHEA-COMP:17340"/>
        <dbReference type="ChEBI" id="CHEBI:33019"/>
        <dbReference type="ChEBI" id="CHEBI:61560"/>
        <dbReference type="ChEBI" id="CHEBI:173112"/>
        <dbReference type="EC" id="2.7.7.7"/>
    </reaction>
</comment>
<dbReference type="Gene3D" id="3.30.420.10">
    <property type="entry name" value="Ribonuclease H-like superfamily/Ribonuclease H"/>
    <property type="match status" value="1"/>
</dbReference>
<dbReference type="InterPro" id="IPR043502">
    <property type="entry name" value="DNA/RNA_pol_sf"/>
</dbReference>
<dbReference type="FunFam" id="3.40.50.1010:FF:000001">
    <property type="entry name" value="DNA polymerase I"/>
    <property type="match status" value="1"/>
</dbReference>
<keyword evidence="4 16" id="KW-0808">Transferase</keyword>
<dbReference type="PANTHER" id="PTHR10133">
    <property type="entry name" value="DNA POLYMERASE I"/>
    <property type="match status" value="1"/>
</dbReference>
<dbReference type="GO" id="GO:0003677">
    <property type="term" value="F:DNA binding"/>
    <property type="evidence" value="ECO:0007669"/>
    <property type="project" value="UniProtKB-UniRule"/>
</dbReference>
<evidence type="ECO:0000256" key="8">
    <source>
        <dbReference type="ARBA" id="ARBA00022763"/>
    </source>
</evidence>
<feature type="domain" description="DNA-directed DNA polymerase family A palm" evidence="18">
    <location>
        <begin position="629"/>
        <end position="836"/>
    </location>
</feature>
<dbReference type="InterPro" id="IPR008918">
    <property type="entry name" value="HhH2"/>
</dbReference>
<evidence type="ECO:0000256" key="3">
    <source>
        <dbReference type="ARBA" id="ARBA00020311"/>
    </source>
</evidence>
<dbReference type="InterPro" id="IPR029060">
    <property type="entry name" value="PIN-like_dom_sf"/>
</dbReference>
<comment type="similarity">
    <text evidence="1 16">Belongs to the DNA polymerase type-A family.</text>
</comment>
<sequence length="872" mass="97297">MTDKIKKKLLIIDGNSILNRAYYGIRRLTAPDGTPTNAVYGFLNILFKYLEDEKPDYAGVAFDLKAPTFRHKMFAEYKANRKPAPDDFIVQIPLIKEVLKAMDFKCVELEGYEADDIIGTVSRICDGSGVSCSILTGDKDDLQLASGNTVVKLVITRMGNTSTTSYDAAAVYEKFGVTPEEYIDVKGLMGDTSDNIPGVKGVGEKTAFSLIKKYKSIEKIYENLDGADITKSVRTKLMNDKDMAFMSKTLATIDRSVPIDFDFEDYRYDSPDRTKLAEIFGRLNFKSFLKKLDLFGSGQETVPEISAESISVSSDGALGIIDGSAELYYYFNAAAGALAFSPDGNALYSCGADEDILKRVFEDENIKKIGYDIKSDIITLDKMGIGYEGLGFDVLIAAYINDPSRTKYDIDILCFDILGKSLNRKGMEKEGQLSMDAEDTPGDAETLAAIAGLKRYFENDLKANGQERLYYEIELPLIKVLADMQITGMYVDRGELEAFGENLKQRINALTAEIYEYAGEEFNINSPKQLGHILFEKLSLPHGKKTKSGYSTNIEVLNKLSGSHPIIDDIIEYRTVTKLNSTYVDSLISLVSPSTGRIHSSFNQTVTATGRISSTEPNMQNIPVRTELGREIRKMFAAQGDDKILIDADYSQIELRVLADISDDVNMCEAFRNNIDIHRQTASQVFGVPLESVDSTMRFRAKAVNFGIVYGIGAFSLANDIKVSRKEAEQYINQYLMHYKGVDNYMKNIVEKAKRDGYVTTLYGRRRYLPELKASNKITAAFGERVARNAPIQGTAADIIKIAMVNVYSRLRREGLRSKLILQVHDELIVEAPVSEREAAEKIVREEMENAAKLKVPLIVDLNSGRSWYDTK</sequence>
<protein>
    <recommendedName>
        <fullName evidence="3 15">DNA polymerase I</fullName>
        <ecNumber evidence="2 15">2.7.7.7</ecNumber>
    </recommendedName>
</protein>
<keyword evidence="7" id="KW-0540">Nuclease</keyword>
<dbReference type="InterPro" id="IPR054690">
    <property type="entry name" value="DNA_polI_exonuclease"/>
</dbReference>
<dbReference type="GO" id="GO:0006302">
    <property type="term" value="P:double-strand break repair"/>
    <property type="evidence" value="ECO:0007669"/>
    <property type="project" value="TreeGrafter"/>
</dbReference>
<evidence type="ECO:0000256" key="9">
    <source>
        <dbReference type="ARBA" id="ARBA00022801"/>
    </source>
</evidence>
<dbReference type="GO" id="GO:0003887">
    <property type="term" value="F:DNA-directed DNA polymerase activity"/>
    <property type="evidence" value="ECO:0007669"/>
    <property type="project" value="UniProtKB-UniRule"/>
</dbReference>
<proteinExistence type="inferred from homology"/>
<dbReference type="InterPro" id="IPR036279">
    <property type="entry name" value="5-3_exonuclease_C_sf"/>
</dbReference>
<dbReference type="SMART" id="SM00475">
    <property type="entry name" value="53EXOc"/>
    <property type="match status" value="1"/>
</dbReference>
<evidence type="ECO:0000256" key="1">
    <source>
        <dbReference type="ARBA" id="ARBA00007705"/>
    </source>
</evidence>
<dbReference type="SUPFAM" id="SSF47807">
    <property type="entry name" value="5' to 3' exonuclease, C-terminal subdomain"/>
    <property type="match status" value="1"/>
</dbReference>
<evidence type="ECO:0000256" key="12">
    <source>
        <dbReference type="ARBA" id="ARBA00023125"/>
    </source>
</evidence>
<dbReference type="InterPro" id="IPR019760">
    <property type="entry name" value="DNA-dir_DNA_pol_A_CS"/>
</dbReference>
<dbReference type="EC" id="2.7.7.7" evidence="2 15"/>
<dbReference type="CDD" id="cd09859">
    <property type="entry name" value="PIN_53EXO"/>
    <property type="match status" value="1"/>
</dbReference>
<dbReference type="InterPro" id="IPR012337">
    <property type="entry name" value="RNaseH-like_sf"/>
</dbReference>
<dbReference type="SMART" id="SM00482">
    <property type="entry name" value="POLAc"/>
    <property type="match status" value="1"/>
</dbReference>
<dbReference type="InterPro" id="IPR018320">
    <property type="entry name" value="DNA_polymerase_1"/>
</dbReference>
<dbReference type="InterPro" id="IPR002298">
    <property type="entry name" value="DNA_polymerase_A"/>
</dbReference>
<evidence type="ECO:0000256" key="4">
    <source>
        <dbReference type="ARBA" id="ARBA00022679"/>
    </source>
</evidence>
<dbReference type="NCBIfam" id="NF004397">
    <property type="entry name" value="PRK05755.1"/>
    <property type="match status" value="1"/>
</dbReference>
<dbReference type="InterPro" id="IPR020046">
    <property type="entry name" value="5-3_exonucl_a-hlix_arch_N"/>
</dbReference>
<comment type="function">
    <text evidence="16">In addition to polymerase activity, this DNA polymerase exhibits 5'-3' exonuclease activity.</text>
</comment>
<dbReference type="Gene3D" id="3.30.70.370">
    <property type="match status" value="1"/>
</dbReference>
<name>A0A9D1PQX1_9FIRM</name>
<evidence type="ECO:0000256" key="15">
    <source>
        <dbReference type="NCBIfam" id="TIGR00593"/>
    </source>
</evidence>
<keyword evidence="9 16" id="KW-0378">Hydrolase</keyword>
<keyword evidence="11 16" id="KW-0239">DNA-directed DNA polymerase</keyword>
<reference evidence="19" key="1">
    <citation type="journal article" date="2021" name="PeerJ">
        <title>Extensive microbial diversity within the chicken gut microbiome revealed by metagenomics and culture.</title>
        <authorList>
            <person name="Gilroy R."/>
            <person name="Ravi A."/>
            <person name="Getino M."/>
            <person name="Pursley I."/>
            <person name="Horton D.L."/>
            <person name="Alikhan N.F."/>
            <person name="Baker D."/>
            <person name="Gharbi K."/>
            <person name="Hall N."/>
            <person name="Watson M."/>
            <person name="Adriaenssens E.M."/>
            <person name="Foster-Nyarko E."/>
            <person name="Jarju S."/>
            <person name="Secka A."/>
            <person name="Antonio M."/>
            <person name="Oren A."/>
            <person name="Chaudhuri R.R."/>
            <person name="La Ragione R."/>
            <person name="Hildebrand F."/>
            <person name="Pallen M.J."/>
        </authorList>
    </citation>
    <scope>NUCLEOTIDE SEQUENCE</scope>
    <source>
        <strain evidence="19">5790</strain>
    </source>
</reference>
<dbReference type="CDD" id="cd06140">
    <property type="entry name" value="DNA_polA_I_Bacillus_like_exo"/>
    <property type="match status" value="1"/>
</dbReference>
<evidence type="ECO:0000256" key="5">
    <source>
        <dbReference type="ARBA" id="ARBA00022695"/>
    </source>
</evidence>
<dbReference type="EMBL" id="DXIJ01000125">
    <property type="protein sequence ID" value="HIV86334.1"/>
    <property type="molecule type" value="Genomic_DNA"/>
</dbReference>
<evidence type="ECO:0000256" key="14">
    <source>
        <dbReference type="ARBA" id="ARBA00049244"/>
    </source>
</evidence>
<dbReference type="InterPro" id="IPR002421">
    <property type="entry name" value="5-3_exonuclease"/>
</dbReference>
<dbReference type="Gene3D" id="1.20.1060.10">
    <property type="entry name" value="Taq DNA Polymerase, Chain T, domain 4"/>
    <property type="match status" value="1"/>
</dbReference>
<evidence type="ECO:0000259" key="17">
    <source>
        <dbReference type="SMART" id="SM00475"/>
    </source>
</evidence>
<organism evidence="19 20">
    <name type="scientific">Candidatus Monoglobus merdigallinarum</name>
    <dbReference type="NCBI Taxonomy" id="2838698"/>
    <lineage>
        <taxon>Bacteria</taxon>
        <taxon>Bacillati</taxon>
        <taxon>Bacillota</taxon>
        <taxon>Clostridia</taxon>
        <taxon>Monoglobales</taxon>
        <taxon>Monoglobaceae</taxon>
        <taxon>Monoglobus</taxon>
    </lineage>
</organism>
<evidence type="ECO:0000313" key="19">
    <source>
        <dbReference type="EMBL" id="HIV86334.1"/>
    </source>
</evidence>
<evidence type="ECO:0000259" key="18">
    <source>
        <dbReference type="SMART" id="SM00482"/>
    </source>
</evidence>
<evidence type="ECO:0000256" key="13">
    <source>
        <dbReference type="ARBA" id="ARBA00023204"/>
    </source>
</evidence>
<dbReference type="FunFam" id="1.20.1060.10:FF:000001">
    <property type="entry name" value="DNA polymerase I"/>
    <property type="match status" value="1"/>
</dbReference>
<reference evidence="19" key="2">
    <citation type="submission" date="2021-04" db="EMBL/GenBank/DDBJ databases">
        <authorList>
            <person name="Gilroy R."/>
        </authorList>
    </citation>
    <scope>NUCLEOTIDE SEQUENCE</scope>
    <source>
        <strain evidence="19">5790</strain>
    </source>
</reference>
<dbReference type="InterPro" id="IPR036397">
    <property type="entry name" value="RNaseH_sf"/>
</dbReference>
<keyword evidence="13 16" id="KW-0234">DNA repair</keyword>
<feature type="domain" description="5'-3' exonuclease" evidence="17">
    <location>
        <begin position="7"/>
        <end position="269"/>
    </location>
</feature>
<dbReference type="Gene3D" id="1.10.150.20">
    <property type="entry name" value="5' to 3' exonuclease, C-terminal subdomain"/>
    <property type="match status" value="2"/>
</dbReference>
<evidence type="ECO:0000256" key="10">
    <source>
        <dbReference type="ARBA" id="ARBA00022839"/>
    </source>
</evidence>
<dbReference type="SUPFAM" id="SSF88723">
    <property type="entry name" value="PIN domain-like"/>
    <property type="match status" value="1"/>
</dbReference>
<dbReference type="CDD" id="cd08637">
    <property type="entry name" value="DNA_pol_A_pol_I_C"/>
    <property type="match status" value="1"/>
</dbReference>
<keyword evidence="5 16" id="KW-0548">Nucleotidyltransferase</keyword>
<accession>A0A9D1PQX1</accession>
<evidence type="ECO:0000313" key="20">
    <source>
        <dbReference type="Proteomes" id="UP000824162"/>
    </source>
</evidence>
<evidence type="ECO:0000256" key="16">
    <source>
        <dbReference type="RuleBase" id="RU004460"/>
    </source>
</evidence>
<dbReference type="GO" id="GO:0008409">
    <property type="term" value="F:5'-3' exonuclease activity"/>
    <property type="evidence" value="ECO:0007669"/>
    <property type="project" value="UniProtKB-UniRule"/>
</dbReference>
<dbReference type="PANTHER" id="PTHR10133:SF27">
    <property type="entry name" value="DNA POLYMERASE NU"/>
    <property type="match status" value="1"/>
</dbReference>
<dbReference type="Gene3D" id="3.40.50.1010">
    <property type="entry name" value="5'-nuclease"/>
    <property type="match status" value="1"/>
</dbReference>
<dbReference type="InterPro" id="IPR020045">
    <property type="entry name" value="DNA_polI_H3TH"/>
</dbReference>
<keyword evidence="10 16" id="KW-0269">Exonuclease</keyword>
<dbReference type="FunFam" id="1.10.150.20:FF:000003">
    <property type="entry name" value="DNA polymerase I"/>
    <property type="match status" value="1"/>
</dbReference>
<dbReference type="Pfam" id="PF22619">
    <property type="entry name" value="DNA_polI_exo1"/>
    <property type="match status" value="1"/>
</dbReference>
<dbReference type="GO" id="GO:0006261">
    <property type="term" value="P:DNA-templated DNA replication"/>
    <property type="evidence" value="ECO:0007669"/>
    <property type="project" value="UniProtKB-UniRule"/>
</dbReference>
<dbReference type="SUPFAM" id="SSF56672">
    <property type="entry name" value="DNA/RNA polymerases"/>
    <property type="match status" value="1"/>
</dbReference>
<dbReference type="Pfam" id="PF01367">
    <property type="entry name" value="5_3_exonuc"/>
    <property type="match status" value="1"/>
</dbReference>
<keyword evidence="12 16" id="KW-0238">DNA-binding</keyword>
<evidence type="ECO:0000256" key="6">
    <source>
        <dbReference type="ARBA" id="ARBA00022705"/>
    </source>
</evidence>
<comment type="subunit">
    <text evidence="16">Single-chain monomer with multiple functions.</text>
</comment>
<dbReference type="PRINTS" id="PR00868">
    <property type="entry name" value="DNAPOLI"/>
</dbReference>
<evidence type="ECO:0000256" key="2">
    <source>
        <dbReference type="ARBA" id="ARBA00012417"/>
    </source>
</evidence>
<evidence type="ECO:0000256" key="11">
    <source>
        <dbReference type="ARBA" id="ARBA00022932"/>
    </source>
</evidence>
<dbReference type="InterPro" id="IPR001098">
    <property type="entry name" value="DNA-dir_DNA_pol_A_palm_dom"/>
</dbReference>
<gene>
    <name evidence="16 19" type="primary">polA</name>
    <name evidence="19" type="ORF">H9900_05960</name>
</gene>
<dbReference type="PROSITE" id="PS00447">
    <property type="entry name" value="DNA_POLYMERASE_A"/>
    <property type="match status" value="1"/>
</dbReference>
<dbReference type="Pfam" id="PF00476">
    <property type="entry name" value="DNA_pol_A"/>
    <property type="match status" value="1"/>
</dbReference>
<dbReference type="AlphaFoldDB" id="A0A9D1PQX1"/>
<evidence type="ECO:0000256" key="7">
    <source>
        <dbReference type="ARBA" id="ARBA00022722"/>
    </source>
</evidence>
<dbReference type="NCBIfam" id="TIGR00593">
    <property type="entry name" value="pola"/>
    <property type="match status" value="1"/>
</dbReference>